<evidence type="ECO:0000313" key="10">
    <source>
        <dbReference type="Proteomes" id="UP000053562"/>
    </source>
</evidence>
<comment type="function">
    <text evidence="7">May be involved in the degradation of misfolded endoplasmic reticulum (ER) luminal proteins.</text>
</comment>
<feature type="transmembrane region" description="Helical" evidence="7">
    <location>
        <begin position="154"/>
        <end position="174"/>
    </location>
</feature>
<evidence type="ECO:0000256" key="1">
    <source>
        <dbReference type="ARBA" id="ARBA00004477"/>
    </source>
</evidence>
<name>A0A0J9SA91_PLAVI</name>
<accession>A0A0J9SA91</accession>
<feature type="signal peptide" evidence="8">
    <location>
        <begin position="1"/>
        <end position="18"/>
    </location>
</feature>
<dbReference type="OrthoDB" id="19102at2759"/>
<organism evidence="9 10">
    <name type="scientific">Plasmodium vivax India VII</name>
    <dbReference type="NCBI Taxonomy" id="1077284"/>
    <lineage>
        <taxon>Eukaryota</taxon>
        <taxon>Sar</taxon>
        <taxon>Alveolata</taxon>
        <taxon>Apicomplexa</taxon>
        <taxon>Aconoidasida</taxon>
        <taxon>Haemosporida</taxon>
        <taxon>Plasmodiidae</taxon>
        <taxon>Plasmodium</taxon>
        <taxon>Plasmodium (Plasmodium)</taxon>
    </lineage>
</organism>
<dbReference type="SUPFAM" id="SSF144091">
    <property type="entry name" value="Rhomboid-like"/>
    <property type="match status" value="1"/>
</dbReference>
<keyword evidence="4 7" id="KW-0256">Endoplasmic reticulum</keyword>
<evidence type="ECO:0000256" key="5">
    <source>
        <dbReference type="ARBA" id="ARBA00022989"/>
    </source>
</evidence>
<dbReference type="GO" id="GO:0005789">
    <property type="term" value="C:endoplasmic reticulum membrane"/>
    <property type="evidence" value="ECO:0007669"/>
    <property type="project" value="UniProtKB-SubCell"/>
</dbReference>
<gene>
    <name evidence="9" type="ORF">PVIIG_00232</name>
</gene>
<reference evidence="9 10" key="1">
    <citation type="submission" date="2011-08" db="EMBL/GenBank/DDBJ databases">
        <title>The Genome Sequence of Plasmodium vivax India VII.</title>
        <authorList>
            <consortium name="The Broad Institute Genome Sequencing Platform"/>
            <consortium name="The Broad Institute Genome Sequencing Center for Infectious Disease"/>
            <person name="Neafsey D."/>
            <person name="Carlton J."/>
            <person name="Barnwell J."/>
            <person name="Collins W."/>
            <person name="Escalante A."/>
            <person name="Mullikin J."/>
            <person name="Saul A."/>
            <person name="Guigo R."/>
            <person name="Camara F."/>
            <person name="Young S.K."/>
            <person name="Zeng Q."/>
            <person name="Gargeya S."/>
            <person name="Fitzgerald M."/>
            <person name="Haas B."/>
            <person name="Abouelleil A."/>
            <person name="Alvarado L."/>
            <person name="Arachchi H.M."/>
            <person name="Berlin A."/>
            <person name="Brown A."/>
            <person name="Chapman S.B."/>
            <person name="Chen Z."/>
            <person name="Dunbar C."/>
            <person name="Freedman E."/>
            <person name="Gearin G."/>
            <person name="Gellesch M."/>
            <person name="Goldberg J."/>
            <person name="Griggs A."/>
            <person name="Gujja S."/>
            <person name="Heiman D."/>
            <person name="Howarth C."/>
            <person name="Larson L."/>
            <person name="Lui A."/>
            <person name="MacDonald P.J.P."/>
            <person name="Montmayeur A."/>
            <person name="Murphy C."/>
            <person name="Neiman D."/>
            <person name="Pearson M."/>
            <person name="Priest M."/>
            <person name="Roberts A."/>
            <person name="Saif S."/>
            <person name="Shea T."/>
            <person name="Shenoy N."/>
            <person name="Sisk P."/>
            <person name="Stolte C."/>
            <person name="Sykes S."/>
            <person name="Wortman J."/>
            <person name="Nusbaum C."/>
            <person name="Birren B."/>
        </authorList>
    </citation>
    <scope>NUCLEOTIDE SEQUENCE [LARGE SCALE GENOMIC DNA]</scope>
    <source>
        <strain evidence="9 10">India VII</strain>
    </source>
</reference>
<keyword evidence="5 7" id="KW-1133">Transmembrane helix</keyword>
<feature type="transmembrane region" description="Helical" evidence="7">
    <location>
        <begin position="308"/>
        <end position="328"/>
    </location>
</feature>
<evidence type="ECO:0000256" key="8">
    <source>
        <dbReference type="SAM" id="SignalP"/>
    </source>
</evidence>
<dbReference type="Proteomes" id="UP000053562">
    <property type="component" value="Unassembled WGS sequence"/>
</dbReference>
<comment type="subcellular location">
    <subcellularLocation>
        <location evidence="1 7">Endoplasmic reticulum membrane</location>
        <topology evidence="1 7">Multi-pass membrane protein</topology>
    </subcellularLocation>
</comment>
<proteinExistence type="inferred from homology"/>
<dbReference type="Pfam" id="PF04511">
    <property type="entry name" value="DER1"/>
    <property type="match status" value="1"/>
</dbReference>
<dbReference type="InterPro" id="IPR007599">
    <property type="entry name" value="DER1"/>
</dbReference>
<keyword evidence="6 7" id="KW-0472">Membrane</keyword>
<evidence type="ECO:0000313" key="9">
    <source>
        <dbReference type="EMBL" id="KMZ78837.1"/>
    </source>
</evidence>
<protein>
    <recommendedName>
        <fullName evidence="7">Derlin</fullName>
    </recommendedName>
</protein>
<feature type="transmembrane region" description="Helical" evidence="7">
    <location>
        <begin position="278"/>
        <end position="296"/>
    </location>
</feature>
<dbReference type="GO" id="GO:0006950">
    <property type="term" value="P:response to stress"/>
    <property type="evidence" value="ECO:0007669"/>
    <property type="project" value="UniProtKB-ARBA"/>
</dbReference>
<dbReference type="PANTHER" id="PTHR11009">
    <property type="entry name" value="DER1-LIKE PROTEIN, DERLIN"/>
    <property type="match status" value="1"/>
</dbReference>
<feature type="transmembrane region" description="Helical" evidence="7">
    <location>
        <begin position="195"/>
        <end position="217"/>
    </location>
</feature>
<feature type="transmembrane region" description="Helical" evidence="7">
    <location>
        <begin position="233"/>
        <end position="250"/>
    </location>
</feature>
<evidence type="ECO:0000256" key="3">
    <source>
        <dbReference type="ARBA" id="ARBA00022692"/>
    </source>
</evidence>
<comment type="similarity">
    <text evidence="2 7">Belongs to the derlin family.</text>
</comment>
<keyword evidence="3 7" id="KW-0812">Transmembrane</keyword>
<sequence>MNLVLCLIWILIYIAGDGRKARVQCKRQNDVNKAKKTYSYSLSKGKLQDQNAHHRNFLLYKRRALFHIRIPKKNLERQNLFSNDLRYKKINKFLENKKTNKLCYLHISNNNHVIKKKRNKNKTLQLLFEKKKLLQEYFSNLKSSFLDRYKNTKIVTKLFLSSSLLMLTLNLIGVKPEDIALHDKRIIRAFEFYRIVTSALFYGDMSLYVLTNVYMLYVQSQELENSVGSSETLAFYLSQISILSIICSYLKKPFYSTALLKSLLFVNCMLNPYQKSNLIFGINIYNIYLPYFSIFIDILHAQDLKASLSGILGVTSGSIYYLLNIYAYQKFNRRFFLIPRFLRNYLDSASVDDVL</sequence>
<evidence type="ECO:0000256" key="4">
    <source>
        <dbReference type="ARBA" id="ARBA00022824"/>
    </source>
</evidence>
<evidence type="ECO:0000256" key="2">
    <source>
        <dbReference type="ARBA" id="ARBA00008917"/>
    </source>
</evidence>
<keyword evidence="8" id="KW-0732">Signal</keyword>
<feature type="chain" id="PRO_5005322355" description="Derlin" evidence="8">
    <location>
        <begin position="19"/>
        <end position="355"/>
    </location>
</feature>
<evidence type="ECO:0000256" key="6">
    <source>
        <dbReference type="ARBA" id="ARBA00023136"/>
    </source>
</evidence>
<dbReference type="AlphaFoldDB" id="A0A0J9SA91"/>
<evidence type="ECO:0000256" key="7">
    <source>
        <dbReference type="RuleBase" id="RU363059"/>
    </source>
</evidence>
<dbReference type="InterPro" id="IPR035952">
    <property type="entry name" value="Rhomboid-like_sf"/>
</dbReference>
<dbReference type="EMBL" id="KQ234361">
    <property type="protein sequence ID" value="KMZ78837.1"/>
    <property type="molecule type" value="Genomic_DNA"/>
</dbReference>
<dbReference type="Gene3D" id="1.20.1540.10">
    <property type="entry name" value="Rhomboid-like"/>
    <property type="match status" value="1"/>
</dbReference>